<evidence type="ECO:0000256" key="7">
    <source>
        <dbReference type="ARBA" id="ARBA00022832"/>
    </source>
</evidence>
<evidence type="ECO:0000256" key="13">
    <source>
        <dbReference type="HAMAP-Rule" id="MF_01395"/>
    </source>
</evidence>
<dbReference type="PANTHER" id="PTHR42995:SF5">
    <property type="entry name" value="ACETYL-COENZYME A CARBOXYLASE CARBOXYL TRANSFERASE SUBUNIT BETA, CHLOROPLASTIC"/>
    <property type="match status" value="1"/>
</dbReference>
<keyword evidence="5 13" id="KW-0547">Nucleotide-binding</keyword>
<dbReference type="Pfam" id="PF17848">
    <property type="entry name" value="Zn_ribbon_ACC"/>
    <property type="match status" value="1"/>
</dbReference>
<dbReference type="GO" id="GO:0005524">
    <property type="term" value="F:ATP binding"/>
    <property type="evidence" value="ECO:0007669"/>
    <property type="project" value="UniProtKB-KW"/>
</dbReference>
<comment type="pathway">
    <text evidence="13">Lipid metabolism; malonyl-CoA biosynthesis; malonyl-CoA from acetyl-CoA: step 1/1.</text>
</comment>
<accession>A0A5E6MMU8</accession>
<dbReference type="EMBL" id="CABFUZ020000125">
    <property type="protein sequence ID" value="VVM06744.1"/>
    <property type="molecule type" value="Genomic_DNA"/>
</dbReference>
<keyword evidence="6 13" id="KW-0863">Zinc-finger</keyword>
<dbReference type="RefSeq" id="WP_142525245.1">
    <property type="nucleotide sequence ID" value="NZ_CABFUZ020000125.1"/>
</dbReference>
<keyword evidence="16" id="KW-0436">Ligase</keyword>
<dbReference type="InterPro" id="IPR000438">
    <property type="entry name" value="Acetyl_CoA_COase_Trfase_b_su"/>
</dbReference>
<evidence type="ECO:0000256" key="9">
    <source>
        <dbReference type="ARBA" id="ARBA00022840"/>
    </source>
</evidence>
<dbReference type="GO" id="GO:0003989">
    <property type="term" value="F:acetyl-CoA carboxylase activity"/>
    <property type="evidence" value="ECO:0007669"/>
    <property type="project" value="InterPro"/>
</dbReference>
<keyword evidence="11 13" id="KW-0275">Fatty acid biosynthesis</keyword>
<keyword evidence="8 13" id="KW-0862">Zinc</keyword>
<evidence type="ECO:0000256" key="1">
    <source>
        <dbReference type="ARBA" id="ARBA00004496"/>
    </source>
</evidence>
<dbReference type="GO" id="GO:0006633">
    <property type="term" value="P:fatty acid biosynthetic process"/>
    <property type="evidence" value="ECO:0007669"/>
    <property type="project" value="UniProtKB-KW"/>
</dbReference>
<evidence type="ECO:0000256" key="2">
    <source>
        <dbReference type="ARBA" id="ARBA00022516"/>
    </source>
</evidence>
<feature type="region of interest" description="Disordered" evidence="14">
    <location>
        <begin position="1"/>
        <end position="20"/>
    </location>
</feature>
<dbReference type="NCBIfam" id="TIGR00515">
    <property type="entry name" value="accD"/>
    <property type="match status" value="1"/>
</dbReference>
<evidence type="ECO:0000256" key="10">
    <source>
        <dbReference type="ARBA" id="ARBA00023098"/>
    </source>
</evidence>
<evidence type="ECO:0000256" key="12">
    <source>
        <dbReference type="ARBA" id="ARBA00025280"/>
    </source>
</evidence>
<dbReference type="OrthoDB" id="9772975at2"/>
<evidence type="ECO:0000313" key="16">
    <source>
        <dbReference type="EMBL" id="VVM06744.1"/>
    </source>
</evidence>
<dbReference type="InterPro" id="IPR041010">
    <property type="entry name" value="Znf-ACC"/>
</dbReference>
<dbReference type="GO" id="GO:0009317">
    <property type="term" value="C:acetyl-CoA carboxylase complex"/>
    <property type="evidence" value="ECO:0007669"/>
    <property type="project" value="InterPro"/>
</dbReference>
<protein>
    <recommendedName>
        <fullName evidence="13">Acetyl-coenzyme A carboxylase carboxyl transferase subunit beta</fullName>
        <shortName evidence="13">ACCase subunit beta</shortName>
        <shortName evidence="13">Acetyl-CoA carboxylase carboxyltransferase subunit beta</shortName>
        <ecNumber evidence="13">2.1.3.15</ecNumber>
    </recommendedName>
</protein>
<comment type="caution">
    <text evidence="16">The sequence shown here is derived from an EMBL/GenBank/DDBJ whole genome shotgun (WGS) entry which is preliminary data.</text>
</comment>
<keyword evidence="7 13" id="KW-0276">Fatty acid metabolism</keyword>
<organism evidence="16 17">
    <name type="scientific">Methylacidimicrobium cyclopophantes</name>
    <dbReference type="NCBI Taxonomy" id="1041766"/>
    <lineage>
        <taxon>Bacteria</taxon>
        <taxon>Pseudomonadati</taxon>
        <taxon>Verrucomicrobiota</taxon>
        <taxon>Methylacidimicrobium</taxon>
    </lineage>
</organism>
<comment type="subcellular location">
    <subcellularLocation>
        <location evidence="1 13">Cytoplasm</location>
    </subcellularLocation>
</comment>
<name>A0A5E6MMU8_9BACT</name>
<evidence type="ECO:0000313" key="17">
    <source>
        <dbReference type="Proteomes" id="UP000381693"/>
    </source>
</evidence>
<comment type="similarity">
    <text evidence="13">Belongs to the AccD/PCCB family.</text>
</comment>
<keyword evidence="2 13" id="KW-0444">Lipid biosynthesis</keyword>
<dbReference type="InterPro" id="IPR034733">
    <property type="entry name" value="AcCoA_carboxyl_beta"/>
</dbReference>
<dbReference type="UniPathway" id="UPA00655">
    <property type="reaction ID" value="UER00711"/>
</dbReference>
<evidence type="ECO:0000256" key="14">
    <source>
        <dbReference type="SAM" id="MobiDB-lite"/>
    </source>
</evidence>
<evidence type="ECO:0000256" key="8">
    <source>
        <dbReference type="ARBA" id="ARBA00022833"/>
    </source>
</evidence>
<dbReference type="GO" id="GO:0008270">
    <property type="term" value="F:zinc ion binding"/>
    <property type="evidence" value="ECO:0007669"/>
    <property type="project" value="UniProtKB-UniRule"/>
</dbReference>
<evidence type="ECO:0000256" key="3">
    <source>
        <dbReference type="ARBA" id="ARBA00022679"/>
    </source>
</evidence>
<reference evidence="16" key="1">
    <citation type="submission" date="2019-09" db="EMBL/GenBank/DDBJ databases">
        <authorList>
            <person name="Cremers G."/>
        </authorList>
    </citation>
    <scope>NUCLEOTIDE SEQUENCE [LARGE SCALE GENOMIC DNA]</scope>
    <source>
        <strain evidence="16">3B</strain>
    </source>
</reference>
<dbReference type="SUPFAM" id="SSF52096">
    <property type="entry name" value="ClpP/crotonase"/>
    <property type="match status" value="1"/>
</dbReference>
<dbReference type="PRINTS" id="PR01070">
    <property type="entry name" value="ACCCTRFRASEB"/>
</dbReference>
<keyword evidence="10 13" id="KW-0443">Lipid metabolism</keyword>
<evidence type="ECO:0000259" key="15">
    <source>
        <dbReference type="PROSITE" id="PS50980"/>
    </source>
</evidence>
<comment type="cofactor">
    <cofactor evidence="13">
        <name>Zn(2+)</name>
        <dbReference type="ChEBI" id="CHEBI:29105"/>
    </cofactor>
    <text evidence="13">Binds 1 zinc ion per subunit.</text>
</comment>
<feature type="binding site" evidence="13">
    <location>
        <position position="32"/>
    </location>
    <ligand>
        <name>Zn(2+)</name>
        <dbReference type="ChEBI" id="CHEBI:29105"/>
    </ligand>
</feature>
<comment type="catalytic activity">
    <reaction evidence="13">
        <text>N(6)-carboxybiotinyl-L-lysyl-[protein] + acetyl-CoA = N(6)-biotinyl-L-lysyl-[protein] + malonyl-CoA</text>
        <dbReference type="Rhea" id="RHEA:54728"/>
        <dbReference type="Rhea" id="RHEA-COMP:10505"/>
        <dbReference type="Rhea" id="RHEA-COMP:10506"/>
        <dbReference type="ChEBI" id="CHEBI:57288"/>
        <dbReference type="ChEBI" id="CHEBI:57384"/>
        <dbReference type="ChEBI" id="CHEBI:83144"/>
        <dbReference type="ChEBI" id="CHEBI:83145"/>
        <dbReference type="EC" id="2.1.3.15"/>
    </reaction>
</comment>
<dbReference type="PANTHER" id="PTHR42995">
    <property type="entry name" value="ACETYL-COENZYME A CARBOXYLASE CARBOXYL TRANSFERASE SUBUNIT BETA, CHLOROPLASTIC"/>
    <property type="match status" value="1"/>
</dbReference>
<dbReference type="InterPro" id="IPR029045">
    <property type="entry name" value="ClpP/crotonase-like_dom_sf"/>
</dbReference>
<evidence type="ECO:0000256" key="5">
    <source>
        <dbReference type="ARBA" id="ARBA00022741"/>
    </source>
</evidence>
<keyword evidence="9 13" id="KW-0067">ATP-binding</keyword>
<keyword evidence="4 13" id="KW-0479">Metal-binding</keyword>
<dbReference type="HAMAP" id="MF_01395">
    <property type="entry name" value="AcetylCoA_CT_beta"/>
    <property type="match status" value="1"/>
</dbReference>
<dbReference type="PROSITE" id="PS50980">
    <property type="entry name" value="COA_CT_NTER"/>
    <property type="match status" value="1"/>
</dbReference>
<feature type="binding site" evidence="13">
    <location>
        <position position="51"/>
    </location>
    <ligand>
        <name>Zn(2+)</name>
        <dbReference type="ChEBI" id="CHEBI:29105"/>
    </ligand>
</feature>
<comment type="function">
    <text evidence="12 13">Component of the acetyl coenzyme A carboxylase (ACC) complex. Biotin carboxylase (BC) catalyzes the carboxylation of biotin on its carrier protein (BCCP) and then the CO(2) group is transferred by the transcarboxylase to acetyl-CoA to form malonyl-CoA.</text>
</comment>
<proteinExistence type="inferred from homology"/>
<evidence type="ECO:0000256" key="6">
    <source>
        <dbReference type="ARBA" id="ARBA00022771"/>
    </source>
</evidence>
<dbReference type="InterPro" id="IPR011762">
    <property type="entry name" value="COA_CT_N"/>
</dbReference>
<comment type="subunit">
    <text evidence="13">Acetyl-CoA carboxylase is a heterohexamer composed of biotin carboxyl carrier protein (AccB), biotin carboxylase (AccC) and two subunits each of ACCase subunit alpha (AccA) and ACCase subunit beta (AccD).</text>
</comment>
<feature type="domain" description="CoA carboxyltransferase N-terminal" evidence="15">
    <location>
        <begin position="25"/>
        <end position="294"/>
    </location>
</feature>
<dbReference type="AlphaFoldDB" id="A0A5E6MMU8"/>
<evidence type="ECO:0000256" key="4">
    <source>
        <dbReference type="ARBA" id="ARBA00022723"/>
    </source>
</evidence>
<dbReference type="GO" id="GO:2001295">
    <property type="term" value="P:malonyl-CoA biosynthetic process"/>
    <property type="evidence" value="ECO:0007669"/>
    <property type="project" value="UniProtKB-UniRule"/>
</dbReference>
<gene>
    <name evidence="13 16" type="primary">accD</name>
    <name evidence="16" type="ORF">MAMC_01220</name>
</gene>
<sequence length="296" mass="32503">MNKSHDRTRAPRIPSGPKREIPKGLWMKCPQCEQILYTKELEQNQRVCKHCQHHFPLPARERILLLTDPGSFTECDSSLSSVDPLGFQGVRSYADRLAHYRKESDLTEAVISGVGRIEGRAISLAVMDFQFLGGSMGSVVGEKITRAIERGARERLPVVIVSASGGARMYEGMLSLLQMAKTSAALVPLREARMPYLSILTNPTMAGVTASFASLGDIILAEPRAMIGFAGARVIRETTHQELPKGFQTAEFLYEKGLIDQIVHRHRLRSVISAFLSYLAPSGESGGPPAEAREAT</sequence>
<keyword evidence="3 13" id="KW-0808">Transferase</keyword>
<feature type="binding site" evidence="13">
    <location>
        <position position="48"/>
    </location>
    <ligand>
        <name>Zn(2+)</name>
        <dbReference type="ChEBI" id="CHEBI:29105"/>
    </ligand>
</feature>
<feature type="binding site" evidence="13">
    <location>
        <position position="29"/>
    </location>
    <ligand>
        <name>Zn(2+)</name>
        <dbReference type="ChEBI" id="CHEBI:29105"/>
    </ligand>
</feature>
<dbReference type="Proteomes" id="UP000381693">
    <property type="component" value="Unassembled WGS sequence"/>
</dbReference>
<feature type="zinc finger region" description="C4-type" evidence="13">
    <location>
        <begin position="29"/>
        <end position="51"/>
    </location>
</feature>
<keyword evidence="13" id="KW-0963">Cytoplasm</keyword>
<dbReference type="GO" id="GO:0016743">
    <property type="term" value="F:carboxyl- or carbamoyltransferase activity"/>
    <property type="evidence" value="ECO:0007669"/>
    <property type="project" value="UniProtKB-UniRule"/>
</dbReference>
<keyword evidence="17" id="KW-1185">Reference proteome</keyword>
<dbReference type="Gene3D" id="3.90.226.10">
    <property type="entry name" value="2-enoyl-CoA Hydratase, Chain A, domain 1"/>
    <property type="match status" value="1"/>
</dbReference>
<dbReference type="Pfam" id="PF01039">
    <property type="entry name" value="Carboxyl_trans"/>
    <property type="match status" value="1"/>
</dbReference>
<evidence type="ECO:0000256" key="11">
    <source>
        <dbReference type="ARBA" id="ARBA00023160"/>
    </source>
</evidence>
<dbReference type="EC" id="2.1.3.15" evidence="13"/>